<dbReference type="EMBL" id="MGAE01000020">
    <property type="protein sequence ID" value="OGK39382.1"/>
    <property type="molecule type" value="Genomic_DNA"/>
</dbReference>
<name>A0A1F7I7X8_9BACT</name>
<proteinExistence type="predicted"/>
<comment type="caution">
    <text evidence="1">The sequence shown here is derived from an EMBL/GenBank/DDBJ whole genome shotgun (WGS) entry which is preliminary data.</text>
</comment>
<gene>
    <name evidence="1" type="ORF">A3F34_00990</name>
</gene>
<dbReference type="Proteomes" id="UP000179024">
    <property type="component" value="Unassembled WGS sequence"/>
</dbReference>
<accession>A0A1F7I7X8</accession>
<dbReference type="AlphaFoldDB" id="A0A1F7I7X8"/>
<organism evidence="1 2">
    <name type="scientific">Candidatus Roizmanbacteria bacterium RIFCSPHIGHO2_12_FULL_44_10</name>
    <dbReference type="NCBI Taxonomy" id="1802054"/>
    <lineage>
        <taxon>Bacteria</taxon>
        <taxon>Candidatus Roizmaniibacteriota</taxon>
    </lineage>
</organism>
<reference evidence="1 2" key="1">
    <citation type="journal article" date="2016" name="Nat. Commun.">
        <title>Thousands of microbial genomes shed light on interconnected biogeochemical processes in an aquifer system.</title>
        <authorList>
            <person name="Anantharaman K."/>
            <person name="Brown C.T."/>
            <person name="Hug L.A."/>
            <person name="Sharon I."/>
            <person name="Castelle C.J."/>
            <person name="Probst A.J."/>
            <person name="Thomas B.C."/>
            <person name="Singh A."/>
            <person name="Wilkins M.J."/>
            <person name="Karaoz U."/>
            <person name="Brodie E.L."/>
            <person name="Williams K.H."/>
            <person name="Hubbard S.S."/>
            <person name="Banfield J.F."/>
        </authorList>
    </citation>
    <scope>NUCLEOTIDE SEQUENCE [LARGE SCALE GENOMIC DNA]</scope>
</reference>
<evidence type="ECO:0000313" key="2">
    <source>
        <dbReference type="Proteomes" id="UP000179024"/>
    </source>
</evidence>
<protein>
    <submittedName>
        <fullName evidence="1">Uncharacterized protein</fullName>
    </submittedName>
</protein>
<evidence type="ECO:0000313" key="1">
    <source>
        <dbReference type="EMBL" id="OGK39382.1"/>
    </source>
</evidence>
<sequence length="594" mass="68010">MPAEKPVPVQSEASEASRTMTVVELKSHIPEFDDPKRGIRFYPRNGIYSPIPFWQLLEYADGSPEMVVTIDPENSLVRVVLSKSYTGKDPPTLLVARPDAEATLVTGADLVDLPRNMTTIAYSERKGDFSFENINAQVSSLVRSRQLFHSWQYLITSAFANKERGPRPKGLNQSRRDLVSDIFTNQSEQERKRTIAVMRKIFGTNVGLISDYVRGEIEQQAPNYPRRSVLMRQTMLTTALFVAEIPYLERQYAPALASKTALAETSIYLRRYALILLSDLVARDLEGNRFGYRVLDRRHAALYRDYAKGTSVRVMMDRLGLKDMALERFNLVFGQLALRSGSRRFDFSTTKEAFSAEEIMTKIDLFCDQIINFQASAIGHPNRSTRLSGALNFVSSWRALSEAKRAEVIELYIRGDFHSMRGVIGYRIATLRGFFNSLDLFTLDDISTEEIFDPSHPEYRRLAFGGFKNIEEVIDEFSRTRAIIRESSFLRHILPKEARRTLHFIDTFITIINHIGTPVMRARSRMDPMTIDYLMEMTGLSRTLVQRHFVKASMLCDYIARLKLESERTRWDSPIAKAFTLMSLADYIEAQAKK</sequence>